<dbReference type="EMBL" id="LFYR01000729">
    <property type="protein sequence ID" value="KMZ70240.1"/>
    <property type="molecule type" value="Genomic_DNA"/>
</dbReference>
<evidence type="ECO:0000256" key="1">
    <source>
        <dbReference type="ARBA" id="ARBA00004193"/>
    </source>
</evidence>
<protein>
    <recommendedName>
        <fullName evidence="2">non-specific serine/threonine protein kinase</fullName>
        <ecNumber evidence="2">2.7.11.1</ecNumber>
    </recommendedName>
</protein>
<dbReference type="InterPro" id="IPR045845">
    <property type="entry name" value="BSK"/>
</dbReference>
<dbReference type="InterPro" id="IPR058209">
    <property type="entry name" value="TPR_BSK1_C"/>
</dbReference>
<dbReference type="SUPFAM" id="SSF56112">
    <property type="entry name" value="Protein kinase-like (PK-like)"/>
    <property type="match status" value="1"/>
</dbReference>
<evidence type="ECO:0000256" key="8">
    <source>
        <dbReference type="ARBA" id="ARBA00022777"/>
    </source>
</evidence>
<proteinExistence type="predicted"/>
<dbReference type="Gene3D" id="3.30.200.20">
    <property type="entry name" value="Phosphorylase Kinase, domain 1"/>
    <property type="match status" value="1"/>
</dbReference>
<reference evidence="16" key="1">
    <citation type="journal article" date="2016" name="Nature">
        <title>The genome of the seagrass Zostera marina reveals angiosperm adaptation to the sea.</title>
        <authorList>
            <person name="Olsen J.L."/>
            <person name="Rouze P."/>
            <person name="Verhelst B."/>
            <person name="Lin Y.-C."/>
            <person name="Bayer T."/>
            <person name="Collen J."/>
            <person name="Dattolo E."/>
            <person name="De Paoli E."/>
            <person name="Dittami S."/>
            <person name="Maumus F."/>
            <person name="Michel G."/>
            <person name="Kersting A."/>
            <person name="Lauritano C."/>
            <person name="Lohaus R."/>
            <person name="Toepel M."/>
            <person name="Tonon T."/>
            <person name="Vanneste K."/>
            <person name="Amirebrahimi M."/>
            <person name="Brakel J."/>
            <person name="Bostroem C."/>
            <person name="Chovatia M."/>
            <person name="Grimwood J."/>
            <person name="Jenkins J.W."/>
            <person name="Jueterbock A."/>
            <person name="Mraz A."/>
            <person name="Stam W.T."/>
            <person name="Tice H."/>
            <person name="Bornberg-Bauer E."/>
            <person name="Green P.J."/>
            <person name="Pearson G.A."/>
            <person name="Procaccini G."/>
            <person name="Duarte C.M."/>
            <person name="Schmutz J."/>
            <person name="Reusch T.B.H."/>
            <person name="Van de Peer Y."/>
        </authorList>
    </citation>
    <scope>NUCLEOTIDE SEQUENCE [LARGE SCALE GENOMIC DNA]</scope>
    <source>
        <strain evidence="16">cv. Finnish</strain>
    </source>
</reference>
<dbReference type="FunFam" id="1.10.510.10:FF:000069">
    <property type="entry name" value="probable serine/threonine-protein kinase At5g41260"/>
    <property type="match status" value="1"/>
</dbReference>
<evidence type="ECO:0000256" key="9">
    <source>
        <dbReference type="ARBA" id="ARBA00022840"/>
    </source>
</evidence>
<keyword evidence="11" id="KW-0449">Lipoprotein</keyword>
<dbReference type="Pfam" id="PF07714">
    <property type="entry name" value="PK_Tyr_Ser-Thr"/>
    <property type="match status" value="1"/>
</dbReference>
<dbReference type="OrthoDB" id="1028014at2759"/>
<sequence>MGCGFSCTKYIHLYKIKRSGGGGGAGGIVPRQTHAEQTEGNHQQNTIGEGGVPAFAEFSFLDLKSATDNFSSDNIVSERGAVNSVYKGKITQNNRTRWIAVKKFTKMAWPDPRQFADEARGVGRLRHRRLANLIGFCCEGDERLLVAEFMPNDTLTKHLFHWENQTIEWAMRLRVAFYIAEALEYCSNEGRPLYHDLNAYRVLFDENGDPRLSCFGLMKNSRDGKSYSTNLAYTPPEYLRNGRVTPESVIFSFGTVLLDFLSGKHIPPTHALDMIRGKNILVLMDSHMEENYSADQATELVGLASRCLQSEPKERPSIANIVQTLDTLQSKSEVPSHVMLGISRPEEVPSTPQRTLSPLGEACSRVDLTAIHQILVMAHYTDDEFNNELSFQEWTQQMRDMLDARKRGDFAFRDKDFKAAIECYSQFLDVGTMVSQTVYARRSLCYLMSDQADAALRDAMQAQIISPEWPTAFYMQSVALSKLDNMHKDAADMLNEATQLEEKKRKGSGKAS</sequence>
<dbReference type="GO" id="GO:0009742">
    <property type="term" value="P:brassinosteroid mediated signaling pathway"/>
    <property type="evidence" value="ECO:0000318"/>
    <property type="project" value="GO_Central"/>
</dbReference>
<evidence type="ECO:0000313" key="16">
    <source>
        <dbReference type="Proteomes" id="UP000036987"/>
    </source>
</evidence>
<dbReference type="PANTHER" id="PTHR45863">
    <property type="entry name" value="SERINE/THREONINE-PROTEIN KINASE BSK5"/>
    <property type="match status" value="1"/>
</dbReference>
<evidence type="ECO:0000256" key="2">
    <source>
        <dbReference type="ARBA" id="ARBA00012513"/>
    </source>
</evidence>
<dbReference type="FunFam" id="1.25.40.10:FF:000016">
    <property type="entry name" value="probable serine/threonine-protein kinase At4g35230"/>
    <property type="match status" value="1"/>
</dbReference>
<dbReference type="SUPFAM" id="SSF48452">
    <property type="entry name" value="TPR-like"/>
    <property type="match status" value="1"/>
</dbReference>
<keyword evidence="6" id="KW-0519">Myristate</keyword>
<organism evidence="15 16">
    <name type="scientific">Zostera marina</name>
    <name type="common">Eelgrass</name>
    <dbReference type="NCBI Taxonomy" id="29655"/>
    <lineage>
        <taxon>Eukaryota</taxon>
        <taxon>Viridiplantae</taxon>
        <taxon>Streptophyta</taxon>
        <taxon>Embryophyta</taxon>
        <taxon>Tracheophyta</taxon>
        <taxon>Spermatophyta</taxon>
        <taxon>Magnoliopsida</taxon>
        <taxon>Liliopsida</taxon>
        <taxon>Zosteraceae</taxon>
        <taxon>Zostera</taxon>
    </lineage>
</organism>
<evidence type="ECO:0000256" key="12">
    <source>
        <dbReference type="ARBA" id="ARBA00047899"/>
    </source>
</evidence>
<dbReference type="Proteomes" id="UP000036987">
    <property type="component" value="Unassembled WGS sequence"/>
</dbReference>
<dbReference type="FunFam" id="3.30.200.20:FF:000154">
    <property type="entry name" value="probable serine/threonine-protein kinase At4g35230"/>
    <property type="match status" value="1"/>
</dbReference>
<dbReference type="OMA" id="AIMETNL"/>
<dbReference type="InterPro" id="IPR011990">
    <property type="entry name" value="TPR-like_helical_dom_sf"/>
</dbReference>
<evidence type="ECO:0000256" key="6">
    <source>
        <dbReference type="ARBA" id="ARBA00022707"/>
    </source>
</evidence>
<evidence type="ECO:0000256" key="11">
    <source>
        <dbReference type="ARBA" id="ARBA00023288"/>
    </source>
</evidence>
<dbReference type="EC" id="2.7.11.1" evidence="2"/>
<dbReference type="AlphaFoldDB" id="A0A0K9PPT6"/>
<dbReference type="InterPro" id="IPR001245">
    <property type="entry name" value="Ser-Thr/Tyr_kinase_cat_dom"/>
</dbReference>
<evidence type="ECO:0000256" key="10">
    <source>
        <dbReference type="ARBA" id="ARBA00023136"/>
    </source>
</evidence>
<evidence type="ECO:0000256" key="7">
    <source>
        <dbReference type="ARBA" id="ARBA00022741"/>
    </source>
</evidence>
<dbReference type="PANTHER" id="PTHR45863:SF22">
    <property type="entry name" value="SERINE_THREONINE-PROTEIN KINASE BSK1"/>
    <property type="match status" value="1"/>
</dbReference>
<keyword evidence="8 15" id="KW-0418">Kinase</keyword>
<feature type="domain" description="Protein kinase" evidence="14">
    <location>
        <begin position="71"/>
        <end position="340"/>
    </location>
</feature>
<dbReference type="STRING" id="29655.A0A0K9PPT6"/>
<dbReference type="GO" id="GO:0005524">
    <property type="term" value="F:ATP binding"/>
    <property type="evidence" value="ECO:0007669"/>
    <property type="project" value="UniProtKB-KW"/>
</dbReference>
<evidence type="ECO:0000256" key="4">
    <source>
        <dbReference type="ARBA" id="ARBA00022527"/>
    </source>
</evidence>
<evidence type="ECO:0000256" key="5">
    <source>
        <dbReference type="ARBA" id="ARBA00022679"/>
    </source>
</evidence>
<keyword evidence="5" id="KW-0808">Transferase</keyword>
<gene>
    <name evidence="15" type="ORF">ZOSMA_1G02160</name>
</gene>
<keyword evidence="7" id="KW-0547">Nucleotide-binding</keyword>
<dbReference type="GO" id="GO:0004674">
    <property type="term" value="F:protein serine/threonine kinase activity"/>
    <property type="evidence" value="ECO:0007669"/>
    <property type="project" value="UniProtKB-KW"/>
</dbReference>
<accession>A0A0K9PPT6</accession>
<evidence type="ECO:0000256" key="3">
    <source>
        <dbReference type="ARBA" id="ARBA00022475"/>
    </source>
</evidence>
<evidence type="ECO:0000259" key="14">
    <source>
        <dbReference type="PROSITE" id="PS50011"/>
    </source>
</evidence>
<keyword evidence="3" id="KW-1003">Cell membrane</keyword>
<dbReference type="InterPro" id="IPR011009">
    <property type="entry name" value="Kinase-like_dom_sf"/>
</dbReference>
<dbReference type="Pfam" id="PF25575">
    <property type="entry name" value="TPR_BSK1_C"/>
    <property type="match status" value="1"/>
</dbReference>
<keyword evidence="4" id="KW-0723">Serine/threonine-protein kinase</keyword>
<evidence type="ECO:0000313" key="15">
    <source>
        <dbReference type="EMBL" id="KMZ70240.1"/>
    </source>
</evidence>
<keyword evidence="9" id="KW-0067">ATP-binding</keyword>
<dbReference type="Gene3D" id="1.25.40.10">
    <property type="entry name" value="Tetratricopeptide repeat domain"/>
    <property type="match status" value="1"/>
</dbReference>
<comment type="catalytic activity">
    <reaction evidence="13">
        <text>L-seryl-[protein] + ATP = O-phospho-L-seryl-[protein] + ADP + H(+)</text>
        <dbReference type="Rhea" id="RHEA:17989"/>
        <dbReference type="Rhea" id="RHEA-COMP:9863"/>
        <dbReference type="Rhea" id="RHEA-COMP:11604"/>
        <dbReference type="ChEBI" id="CHEBI:15378"/>
        <dbReference type="ChEBI" id="CHEBI:29999"/>
        <dbReference type="ChEBI" id="CHEBI:30616"/>
        <dbReference type="ChEBI" id="CHEBI:83421"/>
        <dbReference type="ChEBI" id="CHEBI:456216"/>
        <dbReference type="EC" id="2.7.11.1"/>
    </reaction>
</comment>
<comment type="catalytic activity">
    <reaction evidence="12">
        <text>L-threonyl-[protein] + ATP = O-phospho-L-threonyl-[protein] + ADP + H(+)</text>
        <dbReference type="Rhea" id="RHEA:46608"/>
        <dbReference type="Rhea" id="RHEA-COMP:11060"/>
        <dbReference type="Rhea" id="RHEA-COMP:11605"/>
        <dbReference type="ChEBI" id="CHEBI:15378"/>
        <dbReference type="ChEBI" id="CHEBI:30013"/>
        <dbReference type="ChEBI" id="CHEBI:30616"/>
        <dbReference type="ChEBI" id="CHEBI:61977"/>
        <dbReference type="ChEBI" id="CHEBI:456216"/>
        <dbReference type="EC" id="2.7.11.1"/>
    </reaction>
</comment>
<keyword evidence="10" id="KW-0472">Membrane</keyword>
<dbReference type="InterPro" id="IPR000719">
    <property type="entry name" value="Prot_kinase_dom"/>
</dbReference>
<evidence type="ECO:0000256" key="13">
    <source>
        <dbReference type="ARBA" id="ARBA00048679"/>
    </source>
</evidence>
<comment type="subcellular location">
    <subcellularLocation>
        <location evidence="1">Cell membrane</location>
        <topology evidence="1">Lipid-anchor</topology>
    </subcellularLocation>
</comment>
<dbReference type="Gene3D" id="1.10.510.10">
    <property type="entry name" value="Transferase(Phosphotransferase) domain 1"/>
    <property type="match status" value="1"/>
</dbReference>
<name>A0A0K9PPT6_ZOSMR</name>
<comment type="caution">
    <text evidence="15">The sequence shown here is derived from an EMBL/GenBank/DDBJ whole genome shotgun (WGS) entry which is preliminary data.</text>
</comment>
<dbReference type="PROSITE" id="PS50011">
    <property type="entry name" value="PROTEIN_KINASE_DOM"/>
    <property type="match status" value="1"/>
</dbReference>
<keyword evidence="16" id="KW-1185">Reference proteome</keyword>
<dbReference type="GO" id="GO:0005886">
    <property type="term" value="C:plasma membrane"/>
    <property type="evidence" value="ECO:0007669"/>
    <property type="project" value="UniProtKB-SubCell"/>
</dbReference>